<gene>
    <name evidence="2" type="ORF">HMPREF0973_02476</name>
</gene>
<dbReference type="InterPro" id="IPR037026">
    <property type="entry name" value="Vgr_OB-fold_dom_sf"/>
</dbReference>
<comment type="caution">
    <text evidence="2">The sequence shown here is derived from an EMBL/GenBank/DDBJ whole genome shotgun (WGS) entry which is preliminary data.</text>
</comment>
<organism evidence="2 3">
    <name type="scientific">Prevotella veroralis F0319</name>
    <dbReference type="NCBI Taxonomy" id="649761"/>
    <lineage>
        <taxon>Bacteria</taxon>
        <taxon>Pseudomonadati</taxon>
        <taxon>Bacteroidota</taxon>
        <taxon>Bacteroidia</taxon>
        <taxon>Bacteroidales</taxon>
        <taxon>Prevotellaceae</taxon>
        <taxon>Prevotella</taxon>
    </lineage>
</organism>
<dbReference type="EMBL" id="ACVA01000059">
    <property type="protein sequence ID" value="EEX17654.1"/>
    <property type="molecule type" value="Genomic_DNA"/>
</dbReference>
<protein>
    <recommendedName>
        <fullName evidence="1">Gp5/Type VI secretion system Vgr protein OB-fold domain-containing protein</fullName>
    </recommendedName>
</protein>
<dbReference type="STRING" id="649761.HMPREF0973_02476"/>
<dbReference type="SUPFAM" id="SSF69255">
    <property type="entry name" value="gp5 N-terminal domain-like"/>
    <property type="match status" value="1"/>
</dbReference>
<name>C9MS63_9BACT</name>
<keyword evidence="3" id="KW-1185">Reference proteome</keyword>
<dbReference type="InterPro" id="IPR006531">
    <property type="entry name" value="Gp5/Vgr_OB"/>
</dbReference>
<feature type="domain" description="Gp5/Type VI secretion system Vgr protein OB-fold" evidence="1">
    <location>
        <begin position="228"/>
        <end position="307"/>
    </location>
</feature>
<dbReference type="InterPro" id="IPR024079">
    <property type="entry name" value="MetalloPept_cat_dom_sf"/>
</dbReference>
<dbReference type="eggNOG" id="COG3501">
    <property type="taxonomic scope" value="Bacteria"/>
</dbReference>
<proteinExistence type="predicted"/>
<dbReference type="Proteomes" id="UP000003327">
    <property type="component" value="Unassembled WGS sequence"/>
</dbReference>
<dbReference type="AlphaFoldDB" id="C9MS63"/>
<accession>C9MS63</accession>
<dbReference type="Pfam" id="PF04717">
    <property type="entry name" value="Phage_base_V"/>
    <property type="match status" value="1"/>
</dbReference>
<dbReference type="Gene3D" id="3.40.390.10">
    <property type="entry name" value="Collagenase (Catalytic Domain)"/>
    <property type="match status" value="1"/>
</dbReference>
<sequence>MMTIKESKDYICQYEESDFNFIRLLARQYQEWMYYDGSKLIFGKPRKLADPIILEYGTTLSSLDIGLQTLARSEQVFSYHSGADREMQRMTPDLAYGHDKLSGDAFRASLGMFSKPARQHALPRISDESELINYMGRKQAAETAETHYITAESQVPTLRVGSVVSLYSSFLERVGNISKESLGNFIIIEITHEVSQGSYYKNRFKAIPATIKVLPSPKVRMPLAETQMATVLSNADPEGKGRVRVRMNWQTDGMQTGWVRVMTPDGGSSSDVKSNRGFVFIPEVGDQVLLGFRHGDPARPYILGSLFNGVTGNGGGNSNAIKSITTRSGIHIRLDDNGKSLHIQDASGNVVDMDGKGSMVVNAPNNIQLNATNIDITASNNINISSGGNLITNVGANWMINVGKIINSIASYMRSTVAFSHQMFSGTSLWSSREEMKIQSEDITAIGTKKMFLHSEKEFLANSRGTLEMKSDGALSLLPKADKAETEEHASITIAMVDFRTTQMYDGSFGFDWLRVDDNGLEKEEHYLGEEPYDKIIEGGYNDGETDLTKDEAYKKLKKEYETIVVNMPNIAENKERAKEYFVPYLTLYPKPYVDSLKDVEEYAKPKYEAKLRVLVDIAVDEVDSLEFKYNKDIFDLDNTKLSDKNKTPKGKVQSNDKTVKITCKKEIIKASEGEIFVYAYPKEAAGKTVAERESMRTLAGKIRVLPNGKEERKRQNIVLVQVKTKPLSTDIIPRVGKFDENEIILLHKIMHQSLIECDILRVKKGPDGKDIINPNSGKKMKIELDLTSDSNFKVESIQKKGRYISKDGNFLLKYDPYGSENLVKYLRREFLKVSDNHAYQNSFTVFAVDHYGGTEQSKILGYTDAVWKLKINKYILLKFLKNIILFKNRNTADYSTLPHEALHGLGLSHTHRNDSPISEKSRKYIYVKNETDNVMSYNTNNMISTWKWQWEFVKGNI</sequence>
<evidence type="ECO:0000313" key="2">
    <source>
        <dbReference type="EMBL" id="EEX17654.1"/>
    </source>
</evidence>
<reference evidence="2 3" key="1">
    <citation type="submission" date="2009-09" db="EMBL/GenBank/DDBJ databases">
        <authorList>
            <person name="Weinstock G."/>
            <person name="Sodergren E."/>
            <person name="Clifton S."/>
            <person name="Fulton L."/>
            <person name="Fulton B."/>
            <person name="Courtney L."/>
            <person name="Fronick C."/>
            <person name="Harrison M."/>
            <person name="Strong C."/>
            <person name="Farmer C."/>
            <person name="Delahaunty K."/>
            <person name="Markovic C."/>
            <person name="Hall O."/>
            <person name="Minx P."/>
            <person name="Tomlinson C."/>
            <person name="Mitreva M."/>
            <person name="Nelson J."/>
            <person name="Hou S."/>
            <person name="Wollam A."/>
            <person name="Pepin K.H."/>
            <person name="Johnson M."/>
            <person name="Bhonagiri V."/>
            <person name="Nash W.E."/>
            <person name="Warren W."/>
            <person name="Chinwalla A."/>
            <person name="Mardis E.R."/>
            <person name="Wilson R.K."/>
        </authorList>
    </citation>
    <scope>NUCLEOTIDE SEQUENCE [LARGE SCALE GENOMIC DNA]</scope>
    <source>
        <strain evidence="2 3">F0319</strain>
    </source>
</reference>
<dbReference type="SUPFAM" id="SSF69279">
    <property type="entry name" value="Phage tail proteins"/>
    <property type="match status" value="2"/>
</dbReference>
<dbReference type="GO" id="GO:0008237">
    <property type="term" value="F:metallopeptidase activity"/>
    <property type="evidence" value="ECO:0007669"/>
    <property type="project" value="InterPro"/>
</dbReference>
<evidence type="ECO:0000313" key="3">
    <source>
        <dbReference type="Proteomes" id="UP000003327"/>
    </source>
</evidence>
<evidence type="ECO:0000259" key="1">
    <source>
        <dbReference type="Pfam" id="PF04717"/>
    </source>
</evidence>
<dbReference type="Gene3D" id="2.40.50.230">
    <property type="entry name" value="Gp5 N-terminal domain"/>
    <property type="match status" value="1"/>
</dbReference>
<dbReference type="SUPFAM" id="SSF69349">
    <property type="entry name" value="Phage fibre proteins"/>
    <property type="match status" value="1"/>
</dbReference>
<dbReference type="HOGENOM" id="CLU_308141_0_0_10"/>